<sequence>MSDDAQLPSVAHPAPLAIADYSPQAIRRAVIRNAAQSPWTLYPLVIGILGGVAGALFSLAEGWIACGLGVVGGLSYWGVQISVRHNANAHHYLAALHEQRRAHRLEAPKRLRQTLTELNYLAGVEQLDKLDAKFSSLKQVLESKFSPQEITYSRYLGMAEQVHLAALDRLEDVASVLLSVRSIDPAYIQRRLDELGYSEGQEPPAEGDVAALLARMALLHKSQETALEISRVNEQAMTALDLTAVKLANIRTRQGRAAIDMETAMTELAALAERSHLYQVHDRTIS</sequence>
<keyword evidence="1" id="KW-0812">Transmembrane</keyword>
<protein>
    <submittedName>
        <fullName evidence="2">Uncharacterized protein</fullName>
    </submittedName>
</protein>
<dbReference type="RefSeq" id="WP_085443472.1">
    <property type="nucleotide sequence ID" value="NZ_LVJN01000020.1"/>
</dbReference>
<keyword evidence="3" id="KW-1185">Reference proteome</keyword>
<evidence type="ECO:0000256" key="1">
    <source>
        <dbReference type="SAM" id="Phobius"/>
    </source>
</evidence>
<comment type="caution">
    <text evidence="2">The sequence shown here is derived from an EMBL/GenBank/DDBJ whole genome shotgun (WGS) entry which is preliminary data.</text>
</comment>
<name>A0A1Y2K3J3_9PROT</name>
<dbReference type="EMBL" id="LVJN01000020">
    <property type="protein sequence ID" value="OSM01595.1"/>
    <property type="molecule type" value="Genomic_DNA"/>
</dbReference>
<proteinExistence type="predicted"/>
<dbReference type="AlphaFoldDB" id="A0A1Y2K3J3"/>
<accession>A0A1Y2K3J3</accession>
<evidence type="ECO:0000313" key="2">
    <source>
        <dbReference type="EMBL" id="OSM01595.1"/>
    </source>
</evidence>
<feature type="transmembrane region" description="Helical" evidence="1">
    <location>
        <begin position="39"/>
        <end position="56"/>
    </location>
</feature>
<dbReference type="Proteomes" id="UP000194003">
    <property type="component" value="Unassembled WGS sequence"/>
</dbReference>
<reference evidence="2 3" key="1">
    <citation type="journal article" date="2016" name="BMC Genomics">
        <title>Combined genomic and structural analyses of a cultured magnetotactic bacterium reveals its niche adaptation to a dynamic environment.</title>
        <authorList>
            <person name="Araujo A.C."/>
            <person name="Morillo V."/>
            <person name="Cypriano J."/>
            <person name="Teixeira L.C."/>
            <person name="Leao P."/>
            <person name="Lyra S."/>
            <person name="Almeida L.G."/>
            <person name="Bazylinski D.A."/>
            <person name="Vasconcellos A.T."/>
            <person name="Abreu F."/>
            <person name="Lins U."/>
        </authorList>
    </citation>
    <scope>NUCLEOTIDE SEQUENCE [LARGE SCALE GENOMIC DNA]</scope>
    <source>
        <strain evidence="2 3">IT-1</strain>
    </source>
</reference>
<dbReference type="STRING" id="1434232.MAIT1_01598"/>
<keyword evidence="1" id="KW-0472">Membrane</keyword>
<organism evidence="2 3">
    <name type="scientific">Magnetofaba australis IT-1</name>
    <dbReference type="NCBI Taxonomy" id="1434232"/>
    <lineage>
        <taxon>Bacteria</taxon>
        <taxon>Pseudomonadati</taxon>
        <taxon>Pseudomonadota</taxon>
        <taxon>Magnetococcia</taxon>
        <taxon>Magnetococcales</taxon>
        <taxon>Magnetococcaceae</taxon>
        <taxon>Magnetofaba</taxon>
    </lineage>
</organism>
<gene>
    <name evidence="2" type="ORF">MAIT1_01598</name>
</gene>
<keyword evidence="1" id="KW-1133">Transmembrane helix</keyword>
<evidence type="ECO:0000313" key="3">
    <source>
        <dbReference type="Proteomes" id="UP000194003"/>
    </source>
</evidence>
<dbReference type="OrthoDB" id="6198788at2"/>